<name>A0A9X1XQE8_9FLAO</name>
<evidence type="ECO:0000313" key="1">
    <source>
        <dbReference type="EMBL" id="MCK8140586.1"/>
    </source>
</evidence>
<protein>
    <submittedName>
        <fullName evidence="1">Uncharacterized protein</fullName>
    </submittedName>
</protein>
<evidence type="ECO:0000313" key="2">
    <source>
        <dbReference type="Proteomes" id="UP001139260"/>
    </source>
</evidence>
<dbReference type="Proteomes" id="UP001139260">
    <property type="component" value="Unassembled WGS sequence"/>
</dbReference>
<reference evidence="1" key="1">
    <citation type="submission" date="2022-04" db="EMBL/GenBank/DDBJ databases">
        <title>Flavobacterium pygoscelis sp. nov. isolated from Chinstrap chick (Pygoscelis antarcticus).</title>
        <authorList>
            <person name="Irgang R."/>
            <person name="Poblete-Morales M."/>
            <person name="Avendano-Herrera R."/>
        </authorList>
    </citation>
    <scope>NUCLEOTIDE SEQUENCE</scope>
    <source>
        <strain evidence="1">I-SCBP12n</strain>
    </source>
</reference>
<dbReference type="EMBL" id="JALNUB010000001">
    <property type="protein sequence ID" value="MCK8140586.1"/>
    <property type="molecule type" value="Genomic_DNA"/>
</dbReference>
<dbReference type="PROSITE" id="PS51257">
    <property type="entry name" value="PROKAR_LIPOPROTEIN"/>
    <property type="match status" value="1"/>
</dbReference>
<organism evidence="1 2">
    <name type="scientific">Flavobacterium pygoscelis</name>
    <dbReference type="NCBI Taxonomy" id="2893176"/>
    <lineage>
        <taxon>Bacteria</taxon>
        <taxon>Pseudomonadati</taxon>
        <taxon>Bacteroidota</taxon>
        <taxon>Flavobacteriia</taxon>
        <taxon>Flavobacteriales</taxon>
        <taxon>Flavobacteriaceae</taxon>
        <taxon>Flavobacterium</taxon>
    </lineage>
</organism>
<sequence>MKKTIIAVFITLFISCSSTKVEKEIINDFIKNQFINDKYSNILVEEALPRTMALQYYENAYNQRNLYDGVKSFMPNGAPPYSWEIDSVEIATLKQKYKNDKLSYKWKKSDFINHNFKIFPYETLRKRGSSELGGYGFYMSQPLITLDQKHAFLFYRSFAIEIGFSTEKAILLKKVNGIWVESYHYNNVSEIN</sequence>
<dbReference type="RefSeq" id="WP_248427338.1">
    <property type="nucleotide sequence ID" value="NZ_JALNUB010000001.1"/>
</dbReference>
<dbReference type="AlphaFoldDB" id="A0A9X1XQE8"/>
<gene>
    <name evidence="1" type="ORF">MW871_01640</name>
</gene>
<keyword evidence="2" id="KW-1185">Reference proteome</keyword>
<accession>A0A9X1XQE8</accession>
<proteinExistence type="predicted"/>
<comment type="caution">
    <text evidence="1">The sequence shown here is derived from an EMBL/GenBank/DDBJ whole genome shotgun (WGS) entry which is preliminary data.</text>
</comment>